<gene>
    <name evidence="1" type="ORF">PIB30_069680</name>
</gene>
<keyword evidence="2" id="KW-1185">Reference proteome</keyword>
<evidence type="ECO:0000313" key="2">
    <source>
        <dbReference type="Proteomes" id="UP001341840"/>
    </source>
</evidence>
<name>A0ABU6TMX9_9FABA</name>
<organism evidence="1 2">
    <name type="scientific">Stylosanthes scabra</name>
    <dbReference type="NCBI Taxonomy" id="79078"/>
    <lineage>
        <taxon>Eukaryota</taxon>
        <taxon>Viridiplantae</taxon>
        <taxon>Streptophyta</taxon>
        <taxon>Embryophyta</taxon>
        <taxon>Tracheophyta</taxon>
        <taxon>Spermatophyta</taxon>
        <taxon>Magnoliopsida</taxon>
        <taxon>eudicotyledons</taxon>
        <taxon>Gunneridae</taxon>
        <taxon>Pentapetalae</taxon>
        <taxon>rosids</taxon>
        <taxon>fabids</taxon>
        <taxon>Fabales</taxon>
        <taxon>Fabaceae</taxon>
        <taxon>Papilionoideae</taxon>
        <taxon>50 kb inversion clade</taxon>
        <taxon>dalbergioids sensu lato</taxon>
        <taxon>Dalbergieae</taxon>
        <taxon>Pterocarpus clade</taxon>
        <taxon>Stylosanthes</taxon>
    </lineage>
</organism>
<protein>
    <submittedName>
        <fullName evidence="1">Uncharacterized protein</fullName>
    </submittedName>
</protein>
<evidence type="ECO:0000313" key="1">
    <source>
        <dbReference type="EMBL" id="MED6150157.1"/>
    </source>
</evidence>
<dbReference type="Proteomes" id="UP001341840">
    <property type="component" value="Unassembled WGS sequence"/>
</dbReference>
<reference evidence="1 2" key="1">
    <citation type="journal article" date="2023" name="Plants (Basel)">
        <title>Bridging the Gap: Combining Genomics and Transcriptomics Approaches to Understand Stylosanthes scabra, an Orphan Legume from the Brazilian Caatinga.</title>
        <authorList>
            <person name="Ferreira-Neto J.R.C."/>
            <person name="da Silva M.D."/>
            <person name="Binneck E."/>
            <person name="de Melo N.F."/>
            <person name="da Silva R.H."/>
            <person name="de Melo A.L.T.M."/>
            <person name="Pandolfi V."/>
            <person name="Bustamante F.O."/>
            <person name="Brasileiro-Vidal A.C."/>
            <person name="Benko-Iseppon A.M."/>
        </authorList>
    </citation>
    <scope>NUCLEOTIDE SEQUENCE [LARGE SCALE GENOMIC DNA]</scope>
    <source>
        <tissue evidence="1">Leaves</tissue>
    </source>
</reference>
<proteinExistence type="predicted"/>
<sequence>MVIPMRENALFRLDTFSERSILPDREKLMGDTAAMISTITNRDWPIVDCKGILNCTSSDASGAWVIQWLNMDDQFEVTVDGVRKLFWPRLRWI</sequence>
<dbReference type="EMBL" id="JASCZI010091391">
    <property type="protein sequence ID" value="MED6150157.1"/>
    <property type="molecule type" value="Genomic_DNA"/>
</dbReference>
<accession>A0ABU6TMX9</accession>
<comment type="caution">
    <text evidence="1">The sequence shown here is derived from an EMBL/GenBank/DDBJ whole genome shotgun (WGS) entry which is preliminary data.</text>
</comment>